<organism evidence="2 3">
    <name type="scientific">Corynebacterium pseudodiphtheriticum</name>
    <dbReference type="NCBI Taxonomy" id="37637"/>
    <lineage>
        <taxon>Bacteria</taxon>
        <taxon>Bacillati</taxon>
        <taxon>Actinomycetota</taxon>
        <taxon>Actinomycetes</taxon>
        <taxon>Mycobacteriales</taxon>
        <taxon>Corynebacteriaceae</taxon>
        <taxon>Corynebacterium</taxon>
    </lineage>
</organism>
<evidence type="ECO:0000313" key="3">
    <source>
        <dbReference type="Proteomes" id="UP001239759"/>
    </source>
</evidence>
<name>A0ABT7FV99_9CORY</name>
<evidence type="ECO:0000313" key="2">
    <source>
        <dbReference type="EMBL" id="MDK4289910.1"/>
    </source>
</evidence>
<keyword evidence="3" id="KW-1185">Reference proteome</keyword>
<dbReference type="Proteomes" id="UP001239759">
    <property type="component" value="Unassembled WGS sequence"/>
</dbReference>
<dbReference type="EMBL" id="JASNUQ010000005">
    <property type="protein sequence ID" value="MDK4289910.1"/>
    <property type="molecule type" value="Genomic_DNA"/>
</dbReference>
<evidence type="ECO:0000259" key="1">
    <source>
        <dbReference type="Pfam" id="PF20668"/>
    </source>
</evidence>
<dbReference type="Pfam" id="PF20668">
    <property type="entry name" value="DUF6815"/>
    <property type="match status" value="1"/>
</dbReference>
<dbReference type="NCBIfam" id="NF033816">
    <property type="entry name" value="Cj0069_fam"/>
    <property type="match status" value="1"/>
</dbReference>
<sequence>MHRAVVVFEVEGGNDKTIHGNRVDTQPILDALRAQGWHAEVVVYRPEWSDKLFDYVSGSFDAYISRVNPGNIPGGEEGYFALLERLADAGLAAFSRPAEMLAYGAKDALVKLNDTPLVPADTAAYYDVDSFRQAFPISLAGGERVLKQNRGSTGEGIWRVQLADESARPGSGQPVAGDAQVTCTEAVDNHTETHTLAEFMTQCEAYLEGDNGMLVDMRFLPRIVEGEIRVLVVGDTPVSVIHKKPAAGGNNFSATLFSGAHYTHDAPEAWPDLLAVFDRFRPVLAERLGGELGGTMPLLWTADFILADGDDGAESVRTENTGAESIGQNKQARDAYVLGEINCSCVGFSSQLESGIQEKIAAEVISRVEARAAKAATAVKPAKS</sequence>
<protein>
    <submittedName>
        <fullName evidence="2">Cj0069 family protein</fullName>
    </submittedName>
</protein>
<dbReference type="SUPFAM" id="SSF56059">
    <property type="entry name" value="Glutathione synthetase ATP-binding domain-like"/>
    <property type="match status" value="1"/>
</dbReference>
<accession>A0ABT7FV99</accession>
<proteinExistence type="predicted"/>
<comment type="caution">
    <text evidence="2">The sequence shown here is derived from an EMBL/GenBank/DDBJ whole genome shotgun (WGS) entry which is preliminary data.</text>
</comment>
<gene>
    <name evidence="2" type="ORF">QPX23_04080</name>
</gene>
<dbReference type="InterPro" id="IPR049212">
    <property type="entry name" value="DUF6815"/>
</dbReference>
<reference evidence="2 3" key="1">
    <citation type="submission" date="2023-05" db="EMBL/GenBank/DDBJ databases">
        <title>Metabolic capabilities are highly conserved among human nasal-associated Corynebacterium species in pangenomic analyses.</title>
        <authorList>
            <person name="Tran T.H."/>
            <person name="Roberts A.Q."/>
            <person name="Escapa I.F."/>
            <person name="Gao W."/>
            <person name="Conlan S."/>
            <person name="Kong H."/>
            <person name="Segre J.A."/>
            <person name="Kelly M.S."/>
            <person name="Lemon K.P."/>
        </authorList>
    </citation>
    <scope>NUCLEOTIDE SEQUENCE [LARGE SCALE GENOMIC DNA]</scope>
    <source>
        <strain evidence="2 3">KPL3772</strain>
    </source>
</reference>
<dbReference type="RefSeq" id="WP_284587743.1">
    <property type="nucleotide sequence ID" value="NZ_JASNUQ010000005.1"/>
</dbReference>
<feature type="domain" description="DUF6815" evidence="1">
    <location>
        <begin position="225"/>
        <end position="347"/>
    </location>
</feature>